<evidence type="ECO:0000313" key="13">
    <source>
        <dbReference type="EMBL" id="RKK05480.1"/>
    </source>
</evidence>
<dbReference type="GO" id="GO:0004176">
    <property type="term" value="F:ATP-dependent peptidase activity"/>
    <property type="evidence" value="ECO:0007669"/>
    <property type="project" value="InterPro"/>
</dbReference>
<evidence type="ECO:0000256" key="1">
    <source>
        <dbReference type="ARBA" id="ARBA00007039"/>
    </source>
</evidence>
<dbReference type="InterPro" id="IPR023562">
    <property type="entry name" value="ClpP/TepA"/>
</dbReference>
<evidence type="ECO:0000256" key="8">
    <source>
        <dbReference type="PROSITE-ProRule" id="PRU10086"/>
    </source>
</evidence>
<dbReference type="PROSITE" id="PS00382">
    <property type="entry name" value="CLP_PROTEASE_HIS"/>
    <property type="match status" value="1"/>
</dbReference>
<evidence type="ECO:0000256" key="7">
    <source>
        <dbReference type="PROSITE-ProRule" id="PRU10085"/>
    </source>
</evidence>
<protein>
    <recommendedName>
        <fullName evidence="6 11">ATP-dependent Clp protease proteolytic subunit</fullName>
        <ecNumber evidence="6 9">3.4.21.92</ecNumber>
    </recommendedName>
    <alternativeName>
        <fullName evidence="6">Endopeptidase Clp</fullName>
    </alternativeName>
</protein>
<dbReference type="GO" id="GO:0051117">
    <property type="term" value="F:ATPase binding"/>
    <property type="evidence" value="ECO:0007669"/>
    <property type="project" value="TreeGrafter"/>
</dbReference>
<dbReference type="InterPro" id="IPR033135">
    <property type="entry name" value="ClpP_His_AS"/>
</dbReference>
<dbReference type="InterPro" id="IPR029045">
    <property type="entry name" value="ClpP/crotonase-like_dom_sf"/>
</dbReference>
<feature type="active site" evidence="7">
    <location>
        <position position="109"/>
    </location>
</feature>
<dbReference type="PROSITE" id="PS00381">
    <property type="entry name" value="CLP_PROTEASE_SER"/>
    <property type="match status" value="1"/>
</dbReference>
<feature type="transmembrane region" description="Helical" evidence="12">
    <location>
        <begin position="95"/>
        <end position="115"/>
    </location>
</feature>
<dbReference type="InParanoid" id="A0A3A9JGJ9"/>
<keyword evidence="12" id="KW-0472">Membrane</keyword>
<evidence type="ECO:0000313" key="14">
    <source>
        <dbReference type="EMBL" id="RMI26398.1"/>
    </source>
</evidence>
<evidence type="ECO:0000256" key="2">
    <source>
        <dbReference type="ARBA" id="ARBA00022670"/>
    </source>
</evidence>
<dbReference type="GO" id="GO:0006515">
    <property type="term" value="P:protein quality control for misfolded or incompletely synthesized proteins"/>
    <property type="evidence" value="ECO:0007669"/>
    <property type="project" value="TreeGrafter"/>
</dbReference>
<dbReference type="NCBIfam" id="TIGR00493">
    <property type="entry name" value="clpP"/>
    <property type="match status" value="1"/>
</dbReference>
<dbReference type="PANTHER" id="PTHR10381:SF11">
    <property type="entry name" value="ATP-DEPENDENT CLP PROTEASE PROTEOLYTIC SUBUNIT, MITOCHONDRIAL"/>
    <property type="match status" value="1"/>
</dbReference>
<comment type="subunit">
    <text evidence="6">Fourteen ClpP subunits assemble into 2 heptameric rings which stack back to back to give a disk-like structure with a central cavity, resembling the structure of eukaryotic proteasomes.</text>
</comment>
<comment type="caution">
    <text evidence="13">The sequence shown here is derived from an EMBL/GenBank/DDBJ whole genome shotgun (WGS) entry which is preliminary data.</text>
</comment>
<evidence type="ECO:0000256" key="4">
    <source>
        <dbReference type="ARBA" id="ARBA00022825"/>
    </source>
</evidence>
<dbReference type="NCBIfam" id="NF009205">
    <property type="entry name" value="PRK12553.1"/>
    <property type="match status" value="1"/>
</dbReference>
<dbReference type="SUPFAM" id="SSF52096">
    <property type="entry name" value="ClpP/crotonase"/>
    <property type="match status" value="1"/>
</dbReference>
<feature type="active site" evidence="6 8">
    <location>
        <position position="134"/>
    </location>
</feature>
<comment type="catalytic activity">
    <reaction evidence="5 6 8">
        <text>Hydrolysis of proteins to small peptides in the presence of ATP and magnesium. alpha-casein is the usual test substrate. In the absence of ATP, only oligopeptides shorter than five residues are hydrolyzed (such as succinyl-Leu-Tyr-|-NHMec, and Leu-Tyr-Leu-|-Tyr-Trp, in which cleavage of the -Tyr-|-Leu- and -Tyr-|-Trp bonds also occurs).</text>
        <dbReference type="EC" id="3.4.21.92"/>
    </reaction>
</comment>
<keyword evidence="4 6" id="KW-0720">Serine protease</keyword>
<feature type="transmembrane region" description="Helical" evidence="12">
    <location>
        <begin position="40"/>
        <end position="62"/>
    </location>
</feature>
<dbReference type="GO" id="GO:0005737">
    <property type="term" value="C:cytoplasm"/>
    <property type="evidence" value="ECO:0007669"/>
    <property type="project" value="UniProtKB-SubCell"/>
</dbReference>
<proteinExistence type="inferred from homology"/>
<name>A0A3A9JGJ9_9PROT</name>
<gene>
    <name evidence="6 13" type="primary">clpP</name>
    <name evidence="13" type="ORF">D6Z83_04010</name>
    <name evidence="14" type="ORF">EBE87_03725</name>
</gene>
<dbReference type="GO" id="GO:0004252">
    <property type="term" value="F:serine-type endopeptidase activity"/>
    <property type="evidence" value="ECO:0007669"/>
    <property type="project" value="UniProtKB-UniRule"/>
</dbReference>
<dbReference type="EC" id="3.4.21.92" evidence="6 9"/>
<keyword evidence="6" id="KW-0963">Cytoplasm</keyword>
<dbReference type="Proteomes" id="UP000278036">
    <property type="component" value="Unassembled WGS sequence"/>
</dbReference>
<dbReference type="FunFam" id="3.90.226.10:FF:000001">
    <property type="entry name" value="ATP-dependent Clp protease proteolytic subunit"/>
    <property type="match status" value="1"/>
</dbReference>
<feature type="active site" description="Nucleophile" evidence="6">
    <location>
        <position position="109"/>
    </location>
</feature>
<evidence type="ECO:0000256" key="6">
    <source>
        <dbReference type="HAMAP-Rule" id="MF_00444"/>
    </source>
</evidence>
<evidence type="ECO:0000256" key="12">
    <source>
        <dbReference type="SAM" id="Phobius"/>
    </source>
</evidence>
<evidence type="ECO:0000313" key="15">
    <source>
        <dbReference type="Proteomes" id="UP000274097"/>
    </source>
</evidence>
<keyword evidence="15" id="KW-1185">Reference proteome</keyword>
<reference evidence="13 16" key="1">
    <citation type="submission" date="2018-09" db="EMBL/GenBank/DDBJ databases">
        <title>Roseomonas sp. nov., isolated from feces of Tibetan antelopes in the Qinghai-Tibet plateau, China.</title>
        <authorList>
            <person name="Tian Z."/>
        </authorList>
    </citation>
    <scope>NUCLEOTIDE SEQUENCE [LARGE SCALE GENOMIC DNA]</scope>
    <source>
        <strain evidence="14 15">Z23</strain>
        <strain evidence="13 16">Z24</strain>
    </source>
</reference>
<evidence type="ECO:0000313" key="16">
    <source>
        <dbReference type="Proteomes" id="UP000278036"/>
    </source>
</evidence>
<dbReference type="OrthoDB" id="9802800at2"/>
<dbReference type="FunCoup" id="A0A3A9JGJ9">
    <property type="interactions" value="551"/>
</dbReference>
<evidence type="ECO:0000256" key="9">
    <source>
        <dbReference type="RuleBase" id="RU000549"/>
    </source>
</evidence>
<evidence type="ECO:0000256" key="3">
    <source>
        <dbReference type="ARBA" id="ARBA00022801"/>
    </source>
</evidence>
<dbReference type="Proteomes" id="UP000274097">
    <property type="component" value="Unassembled WGS sequence"/>
</dbReference>
<keyword evidence="12" id="KW-0812">Transmembrane</keyword>
<organism evidence="13 16">
    <name type="scientific">Teichococcus wenyumeiae</name>
    <dbReference type="NCBI Taxonomy" id="2478470"/>
    <lineage>
        <taxon>Bacteria</taxon>
        <taxon>Pseudomonadati</taxon>
        <taxon>Pseudomonadota</taxon>
        <taxon>Alphaproteobacteria</taxon>
        <taxon>Acetobacterales</taxon>
        <taxon>Roseomonadaceae</taxon>
        <taxon>Roseomonas</taxon>
    </lineage>
</organism>
<dbReference type="InterPro" id="IPR018215">
    <property type="entry name" value="ClpP_Ser_AS"/>
</dbReference>
<sequence length="217" mass="23837">MRDRDPVEVYNNTLVPMVIEQTARGERSFDIYSRLLKERIIFLTGPIFDQVSALVCAQLLFLESENPSKDIAFYINSPGGVVTAGLAMYDTMQYIRAPVSTVCLGMAASAGSLLLTAGEKGKRFALPNSQVMIHQPSGGAQGQATDIAIQAREILKTRERLNKIYVHHTGQPLEEIERNMERDTYLSAEEARAFGLIDQVVEQRPAAVAPAAEAPKA</sequence>
<dbReference type="EMBL" id="RFLX01000002">
    <property type="protein sequence ID" value="RMI26398.1"/>
    <property type="molecule type" value="Genomic_DNA"/>
</dbReference>
<evidence type="ECO:0000256" key="10">
    <source>
        <dbReference type="RuleBase" id="RU000550"/>
    </source>
</evidence>
<dbReference type="GO" id="GO:0009368">
    <property type="term" value="C:endopeptidase Clp complex"/>
    <property type="evidence" value="ECO:0007669"/>
    <property type="project" value="TreeGrafter"/>
</dbReference>
<dbReference type="PRINTS" id="PR00127">
    <property type="entry name" value="CLPPROTEASEP"/>
</dbReference>
<keyword evidence="12" id="KW-1133">Transmembrane helix</keyword>
<dbReference type="HAMAP" id="MF_00444">
    <property type="entry name" value="ClpP"/>
    <property type="match status" value="1"/>
</dbReference>
<dbReference type="AlphaFoldDB" id="A0A3A9JGJ9"/>
<dbReference type="Pfam" id="PF00574">
    <property type="entry name" value="CLP_protease"/>
    <property type="match status" value="1"/>
</dbReference>
<dbReference type="NCBIfam" id="NF001368">
    <property type="entry name" value="PRK00277.1"/>
    <property type="match status" value="1"/>
</dbReference>
<evidence type="ECO:0000256" key="11">
    <source>
        <dbReference type="RuleBase" id="RU003567"/>
    </source>
</evidence>
<comment type="subcellular location">
    <subcellularLocation>
        <location evidence="6">Cytoplasm</location>
    </subcellularLocation>
</comment>
<comment type="function">
    <text evidence="6 10">Cleaves peptides in various proteins in a process that requires ATP hydrolysis. Has a chymotrypsin-like activity. Plays a major role in the degradation of misfolded proteins.</text>
</comment>
<accession>A0A3A9JGJ9</accession>
<dbReference type="RefSeq" id="WP_120637044.1">
    <property type="nucleotide sequence ID" value="NZ_RAQU01000015.1"/>
</dbReference>
<dbReference type="CDD" id="cd07017">
    <property type="entry name" value="S14_ClpP_2"/>
    <property type="match status" value="1"/>
</dbReference>
<dbReference type="PANTHER" id="PTHR10381">
    <property type="entry name" value="ATP-DEPENDENT CLP PROTEASE PROTEOLYTIC SUBUNIT"/>
    <property type="match status" value="1"/>
</dbReference>
<dbReference type="EMBL" id="RAQU01000015">
    <property type="protein sequence ID" value="RKK05480.1"/>
    <property type="molecule type" value="Genomic_DNA"/>
</dbReference>
<keyword evidence="2 6" id="KW-0645">Protease</keyword>
<dbReference type="Gene3D" id="3.90.226.10">
    <property type="entry name" value="2-enoyl-CoA Hydratase, Chain A, domain 1"/>
    <property type="match status" value="1"/>
</dbReference>
<evidence type="ECO:0000256" key="5">
    <source>
        <dbReference type="ARBA" id="ARBA00034021"/>
    </source>
</evidence>
<keyword evidence="3 6" id="KW-0378">Hydrolase</keyword>
<comment type="similarity">
    <text evidence="1 6 11">Belongs to the peptidase S14 family.</text>
</comment>
<dbReference type="InterPro" id="IPR001907">
    <property type="entry name" value="ClpP"/>
</dbReference>